<accession>H8L611</accession>
<dbReference type="CDD" id="cd01949">
    <property type="entry name" value="GGDEF"/>
    <property type="match status" value="1"/>
</dbReference>
<sequence>MSTVERWLEFDKDTRRKKFINQCLGLLLVLMVMLVSSHFRPQQHPLTLLAVAGLMIAILVQPVRTTSSPSWRACSVLYMLLLALALRAEFHYMGGAGILWLLPCAGGMVLVSSLFMTRGLDYGAAVAGIWLVFLALPSTLPEQTGLSFILIYVLAVTGFGTLMNRSYIVGSLRLMKARDDFRLLAETDALTGLENRRRFIARLDEVVAEGRPSLLLLLLDADHFKRINDRWGHSVGDQALVRIAEAIRPGDEIMASARLGGEEFAVLLDSAEAKDQATVLQGFADRLARSTLPVSLSVGAVWMPGETSSASALVAADVQLYAAKEAGRHRIFFQGQMICETLAAQALAG</sequence>
<dbReference type="PANTHER" id="PTHR45138">
    <property type="entry name" value="REGULATORY COMPONENTS OF SENSORY TRANSDUCTION SYSTEM"/>
    <property type="match status" value="1"/>
</dbReference>
<dbReference type="AlphaFoldDB" id="H8L611"/>
<dbReference type="Proteomes" id="UP000005234">
    <property type="component" value="Chromosome"/>
</dbReference>
<keyword evidence="6" id="KW-1185">Reference proteome</keyword>
<dbReference type="InterPro" id="IPR029787">
    <property type="entry name" value="Nucleotide_cyclase"/>
</dbReference>
<dbReference type="EMBL" id="CP003350">
    <property type="protein sequence ID" value="AFC86754.1"/>
    <property type="molecule type" value="Genomic_DNA"/>
</dbReference>
<name>H8L611_FRAAD</name>
<dbReference type="RefSeq" id="WP_014403757.1">
    <property type="nucleotide sequence ID" value="NC_017033.1"/>
</dbReference>
<keyword evidence="3" id="KW-0812">Transmembrane</keyword>
<dbReference type="InterPro" id="IPR050469">
    <property type="entry name" value="Diguanylate_Cyclase"/>
</dbReference>
<feature type="transmembrane region" description="Helical" evidence="3">
    <location>
        <begin position="45"/>
        <end position="63"/>
    </location>
</feature>
<feature type="transmembrane region" description="Helical" evidence="3">
    <location>
        <begin position="146"/>
        <end position="168"/>
    </location>
</feature>
<feature type="transmembrane region" description="Helical" evidence="3">
    <location>
        <begin position="20"/>
        <end position="39"/>
    </location>
</feature>
<dbReference type="SUPFAM" id="SSF55073">
    <property type="entry name" value="Nucleotide cyclase"/>
    <property type="match status" value="1"/>
</dbReference>
<dbReference type="STRING" id="767434.Fraau_2388"/>
<proteinExistence type="predicted"/>
<dbReference type="NCBIfam" id="TIGR00254">
    <property type="entry name" value="GGDEF"/>
    <property type="match status" value="1"/>
</dbReference>
<dbReference type="Pfam" id="PF00990">
    <property type="entry name" value="GGDEF"/>
    <property type="match status" value="1"/>
</dbReference>
<keyword evidence="3" id="KW-1133">Transmembrane helix</keyword>
<dbReference type="InterPro" id="IPR000160">
    <property type="entry name" value="GGDEF_dom"/>
</dbReference>
<dbReference type="PROSITE" id="PS50887">
    <property type="entry name" value="GGDEF"/>
    <property type="match status" value="1"/>
</dbReference>
<dbReference type="PANTHER" id="PTHR45138:SF9">
    <property type="entry name" value="DIGUANYLATE CYCLASE DGCM-RELATED"/>
    <property type="match status" value="1"/>
</dbReference>
<dbReference type="InterPro" id="IPR043128">
    <property type="entry name" value="Rev_trsase/Diguanyl_cyclase"/>
</dbReference>
<feature type="transmembrane region" description="Helical" evidence="3">
    <location>
        <begin position="70"/>
        <end position="86"/>
    </location>
</feature>
<dbReference type="Gene3D" id="3.30.70.270">
    <property type="match status" value="1"/>
</dbReference>
<organism evidence="5 6">
    <name type="scientific">Frateuria aurantia (strain ATCC 33424 / DSM 6220 / KCTC 2777 / LMG 1558 / NBRC 3245 / NCIMB 13370)</name>
    <name type="common">Acetobacter aurantius</name>
    <dbReference type="NCBI Taxonomy" id="767434"/>
    <lineage>
        <taxon>Bacteria</taxon>
        <taxon>Pseudomonadati</taxon>
        <taxon>Pseudomonadota</taxon>
        <taxon>Gammaproteobacteria</taxon>
        <taxon>Lysobacterales</taxon>
        <taxon>Rhodanobacteraceae</taxon>
        <taxon>Frateuria</taxon>
    </lineage>
</organism>
<evidence type="ECO:0000313" key="5">
    <source>
        <dbReference type="EMBL" id="AFC86754.1"/>
    </source>
</evidence>
<evidence type="ECO:0000313" key="6">
    <source>
        <dbReference type="Proteomes" id="UP000005234"/>
    </source>
</evidence>
<feature type="transmembrane region" description="Helical" evidence="3">
    <location>
        <begin position="92"/>
        <end position="115"/>
    </location>
</feature>
<feature type="transmembrane region" description="Helical" evidence="3">
    <location>
        <begin position="122"/>
        <end position="140"/>
    </location>
</feature>
<dbReference type="KEGG" id="fau:Fraau_2388"/>
<dbReference type="eggNOG" id="COG2199">
    <property type="taxonomic scope" value="Bacteria"/>
</dbReference>
<comment type="catalytic activity">
    <reaction evidence="2">
        <text>2 GTP = 3',3'-c-di-GMP + 2 diphosphate</text>
        <dbReference type="Rhea" id="RHEA:24898"/>
        <dbReference type="ChEBI" id="CHEBI:33019"/>
        <dbReference type="ChEBI" id="CHEBI:37565"/>
        <dbReference type="ChEBI" id="CHEBI:58805"/>
        <dbReference type="EC" id="2.7.7.65"/>
    </reaction>
</comment>
<evidence type="ECO:0000256" key="1">
    <source>
        <dbReference type="ARBA" id="ARBA00012528"/>
    </source>
</evidence>
<dbReference type="HOGENOM" id="CLU_066630_0_0_6"/>
<dbReference type="EC" id="2.7.7.65" evidence="1"/>
<feature type="domain" description="GGDEF" evidence="4">
    <location>
        <begin position="212"/>
        <end position="336"/>
    </location>
</feature>
<protein>
    <recommendedName>
        <fullName evidence="1">diguanylate cyclase</fullName>
        <ecNumber evidence="1">2.7.7.65</ecNumber>
    </recommendedName>
</protein>
<evidence type="ECO:0000256" key="2">
    <source>
        <dbReference type="ARBA" id="ARBA00034247"/>
    </source>
</evidence>
<evidence type="ECO:0000259" key="4">
    <source>
        <dbReference type="PROSITE" id="PS50887"/>
    </source>
</evidence>
<gene>
    <name evidence="5" type="ordered locus">Fraau_2388</name>
</gene>
<dbReference type="GO" id="GO:0052621">
    <property type="term" value="F:diguanylate cyclase activity"/>
    <property type="evidence" value="ECO:0007669"/>
    <property type="project" value="UniProtKB-EC"/>
</dbReference>
<keyword evidence="3" id="KW-0472">Membrane</keyword>
<reference evidence="5" key="1">
    <citation type="submission" date="2012-02" db="EMBL/GenBank/DDBJ databases">
        <title>The complete genome of Frateuria aurantia DSM 6220.</title>
        <authorList>
            <consortium name="US DOE Joint Genome Institute (JGI-PGF)"/>
            <person name="Lucas S."/>
            <person name="Copeland A."/>
            <person name="Lapidus A."/>
            <person name="Glavina del Rio T."/>
            <person name="Dalin E."/>
            <person name="Tice H."/>
            <person name="Bruce D."/>
            <person name="Goodwin L."/>
            <person name="Pitluck S."/>
            <person name="Peters L."/>
            <person name="Ovchinnikova G."/>
            <person name="Teshima H."/>
            <person name="Kyrpides N."/>
            <person name="Mavromatis K."/>
            <person name="Ivanova N."/>
            <person name="Brettin T."/>
            <person name="Detter J.C."/>
            <person name="Han C."/>
            <person name="Larimer F."/>
            <person name="Land M."/>
            <person name="Hauser L."/>
            <person name="Markowitz V."/>
            <person name="Cheng J.-F."/>
            <person name="Hugenholtz P."/>
            <person name="Woyke T."/>
            <person name="Wu D."/>
            <person name="Brambilla E."/>
            <person name="Klenk H.-P."/>
            <person name="Eisen J.A."/>
        </authorList>
    </citation>
    <scope>NUCLEOTIDE SEQUENCE</scope>
    <source>
        <strain evidence="5">DSM 6220</strain>
    </source>
</reference>
<dbReference type="SMART" id="SM00267">
    <property type="entry name" value="GGDEF"/>
    <property type="match status" value="1"/>
</dbReference>
<dbReference type="OrthoDB" id="9803824at2"/>
<evidence type="ECO:0000256" key="3">
    <source>
        <dbReference type="SAM" id="Phobius"/>
    </source>
</evidence>